<evidence type="ECO:0000313" key="2">
    <source>
        <dbReference type="Proteomes" id="UP000192936"/>
    </source>
</evidence>
<evidence type="ECO:0000313" key="1">
    <source>
        <dbReference type="EMBL" id="SMF47517.1"/>
    </source>
</evidence>
<dbReference type="STRING" id="286727.SAMN02982917_2325"/>
<reference evidence="1 2" key="1">
    <citation type="submission" date="2017-04" db="EMBL/GenBank/DDBJ databases">
        <authorList>
            <person name="Afonso C.L."/>
            <person name="Miller P.J."/>
            <person name="Scott M.A."/>
            <person name="Spackman E."/>
            <person name="Goraichik I."/>
            <person name="Dimitrov K.M."/>
            <person name="Suarez D.L."/>
            <person name="Swayne D.E."/>
        </authorList>
    </citation>
    <scope>NUCLEOTIDE SEQUENCE [LARGE SCALE GENOMIC DNA]</scope>
    <source>
        <strain evidence="1 2">A2P</strain>
    </source>
</reference>
<proteinExistence type="predicted"/>
<gene>
    <name evidence="1" type="ORF">SAMN02982917_2325</name>
</gene>
<dbReference type="RefSeq" id="WP_085085417.1">
    <property type="nucleotide sequence ID" value="NZ_FXAK01000005.1"/>
</dbReference>
<dbReference type="EMBL" id="FXAK01000005">
    <property type="protein sequence ID" value="SMF47517.1"/>
    <property type="molecule type" value="Genomic_DNA"/>
</dbReference>
<dbReference type="AlphaFoldDB" id="A0A1X7F7S1"/>
<dbReference type="OrthoDB" id="7306752at2"/>
<name>A0A1X7F7S1_9PROT</name>
<accession>A0A1X7F7S1</accession>
<dbReference type="Proteomes" id="UP000192936">
    <property type="component" value="Unassembled WGS sequence"/>
</dbReference>
<protein>
    <submittedName>
        <fullName evidence="1">Uncharacterized protein</fullName>
    </submittedName>
</protein>
<organism evidence="1 2">
    <name type="scientific">Azospirillum oryzae</name>
    <dbReference type="NCBI Taxonomy" id="286727"/>
    <lineage>
        <taxon>Bacteria</taxon>
        <taxon>Pseudomonadati</taxon>
        <taxon>Pseudomonadota</taxon>
        <taxon>Alphaproteobacteria</taxon>
        <taxon>Rhodospirillales</taxon>
        <taxon>Azospirillaceae</taxon>
        <taxon>Azospirillum</taxon>
    </lineage>
</organism>
<sequence>MPRHVTTAQLDDLHARGLTDRQFRRSVYALEHGADALQLLDLRTRRDVTAKLYEQALDAALLRLRDGSLQPYQLRTLVQAFASWQAAVSELLDFETRRHVPAAAE</sequence>